<reference evidence="1" key="1">
    <citation type="journal article" date="2021" name="New Phytol.">
        <title>Evolutionary innovations through gain and loss of genes in the ectomycorrhizal Boletales.</title>
        <authorList>
            <person name="Wu G."/>
            <person name="Miyauchi S."/>
            <person name="Morin E."/>
            <person name="Kuo A."/>
            <person name="Drula E."/>
            <person name="Varga T."/>
            <person name="Kohler A."/>
            <person name="Feng B."/>
            <person name="Cao Y."/>
            <person name="Lipzen A."/>
            <person name="Daum C."/>
            <person name="Hundley H."/>
            <person name="Pangilinan J."/>
            <person name="Johnson J."/>
            <person name="Barry K."/>
            <person name="LaButti K."/>
            <person name="Ng V."/>
            <person name="Ahrendt S."/>
            <person name="Min B."/>
            <person name="Choi I.G."/>
            <person name="Park H."/>
            <person name="Plett J.M."/>
            <person name="Magnuson J."/>
            <person name="Spatafora J.W."/>
            <person name="Nagy L.G."/>
            <person name="Henrissat B."/>
            <person name="Grigoriev I.V."/>
            <person name="Yang Z.L."/>
            <person name="Xu J."/>
            <person name="Martin F.M."/>
        </authorList>
    </citation>
    <scope>NUCLEOTIDE SEQUENCE</scope>
    <source>
        <strain evidence="1">KUC20120723A-06</strain>
    </source>
</reference>
<keyword evidence="2" id="KW-1185">Reference proteome</keyword>
<protein>
    <submittedName>
        <fullName evidence="1">Uncharacterized protein</fullName>
    </submittedName>
</protein>
<comment type="caution">
    <text evidence="1">The sequence shown here is derived from an EMBL/GenBank/DDBJ whole genome shotgun (WGS) entry which is preliminary data.</text>
</comment>
<evidence type="ECO:0000313" key="2">
    <source>
        <dbReference type="Proteomes" id="UP000790709"/>
    </source>
</evidence>
<organism evidence="1 2">
    <name type="scientific">Leucogyrophana mollusca</name>
    <dbReference type="NCBI Taxonomy" id="85980"/>
    <lineage>
        <taxon>Eukaryota</taxon>
        <taxon>Fungi</taxon>
        <taxon>Dikarya</taxon>
        <taxon>Basidiomycota</taxon>
        <taxon>Agaricomycotina</taxon>
        <taxon>Agaricomycetes</taxon>
        <taxon>Agaricomycetidae</taxon>
        <taxon>Boletales</taxon>
        <taxon>Boletales incertae sedis</taxon>
        <taxon>Leucogyrophana</taxon>
    </lineage>
</organism>
<dbReference type="Proteomes" id="UP000790709">
    <property type="component" value="Unassembled WGS sequence"/>
</dbReference>
<sequence>ECLKKDWNSPVYAFFDPVPLIEYVNGRRSHVFKCSAKSCKKTVRCFLDKGDAGSTGNMQKHIKSCWGEDVLKTADQAKNADVARSTIVKELLGTGSITAAFERKGKGKITYSHRQHTKTETR</sequence>
<accession>A0ACB8BCS5</accession>
<proteinExistence type="predicted"/>
<feature type="non-terminal residue" evidence="1">
    <location>
        <position position="1"/>
    </location>
</feature>
<name>A0ACB8BCS5_9AGAM</name>
<evidence type="ECO:0000313" key="1">
    <source>
        <dbReference type="EMBL" id="KAH7923610.1"/>
    </source>
</evidence>
<dbReference type="EMBL" id="MU266448">
    <property type="protein sequence ID" value="KAH7923610.1"/>
    <property type="molecule type" value="Genomic_DNA"/>
</dbReference>
<gene>
    <name evidence="1" type="ORF">BV22DRAFT_1015107</name>
</gene>